<dbReference type="KEGG" id="pno:SNOG_04087"/>
<sequence>MSKHAVWWSHFWEAPWFVTNDAGTIRNTFLDRSIVMDKNHLGQDIPRPFSANVLGLLNSNEEFDTDLPEDGGNPKEYQSMYDTAATSRAGKAAIELWAEYGTEPKARLQWPTLPGQYNPVGPLPVPLGPGTFSNIQASSLVSVILRSSSRSTSTMITSASFAGLRPGFNGVPGCAYVMAPESGQRCVEDYCNCGESMIKSRSIADTPLSPAGTDVQAIQPRRQHRTPTPYAIFRDLALRHKEFVRMHIPRRTK</sequence>
<gene>
    <name evidence="1" type="ORF">SNOG_04087</name>
</gene>
<dbReference type="EMBL" id="CH445330">
    <property type="protein sequence ID" value="EAT87847.1"/>
    <property type="molecule type" value="Genomic_DNA"/>
</dbReference>
<accession>Q0UVX7</accession>
<dbReference type="GeneID" id="5971380"/>
<proteinExistence type="predicted"/>
<name>Q0UVX7_PHANO</name>
<dbReference type="AlphaFoldDB" id="Q0UVX7"/>
<evidence type="ECO:0000313" key="2">
    <source>
        <dbReference type="Proteomes" id="UP000001055"/>
    </source>
</evidence>
<evidence type="ECO:0000313" key="1">
    <source>
        <dbReference type="EMBL" id="EAT87847.1"/>
    </source>
</evidence>
<protein>
    <submittedName>
        <fullName evidence="1">Uncharacterized protein</fullName>
    </submittedName>
</protein>
<dbReference type="InParanoid" id="Q0UVX7"/>
<dbReference type="Proteomes" id="UP000001055">
    <property type="component" value="Unassembled WGS sequence"/>
</dbReference>
<reference evidence="2" key="1">
    <citation type="journal article" date="2007" name="Plant Cell">
        <title>Dothideomycete-plant interactions illuminated by genome sequencing and EST analysis of the wheat pathogen Stagonospora nodorum.</title>
        <authorList>
            <person name="Hane J.K."/>
            <person name="Lowe R.G."/>
            <person name="Solomon P.S."/>
            <person name="Tan K.C."/>
            <person name="Schoch C.L."/>
            <person name="Spatafora J.W."/>
            <person name="Crous P.W."/>
            <person name="Kodira C."/>
            <person name="Birren B.W."/>
            <person name="Galagan J.E."/>
            <person name="Torriani S.F."/>
            <person name="McDonald B.A."/>
            <person name="Oliver R.P."/>
        </authorList>
    </citation>
    <scope>NUCLEOTIDE SEQUENCE [LARGE SCALE GENOMIC DNA]</scope>
    <source>
        <strain evidence="2">SN15 / ATCC MYA-4574 / FGSC 10173</strain>
    </source>
</reference>
<organism evidence="1 2">
    <name type="scientific">Phaeosphaeria nodorum (strain SN15 / ATCC MYA-4574 / FGSC 10173)</name>
    <name type="common">Glume blotch fungus</name>
    <name type="synonym">Parastagonospora nodorum</name>
    <dbReference type="NCBI Taxonomy" id="321614"/>
    <lineage>
        <taxon>Eukaryota</taxon>
        <taxon>Fungi</taxon>
        <taxon>Dikarya</taxon>
        <taxon>Ascomycota</taxon>
        <taxon>Pezizomycotina</taxon>
        <taxon>Dothideomycetes</taxon>
        <taxon>Pleosporomycetidae</taxon>
        <taxon>Pleosporales</taxon>
        <taxon>Pleosporineae</taxon>
        <taxon>Phaeosphaeriaceae</taxon>
        <taxon>Parastagonospora</taxon>
    </lineage>
</organism>
<dbReference type="RefSeq" id="XP_001794514.1">
    <property type="nucleotide sequence ID" value="XM_001794462.1"/>
</dbReference>
<dbReference type="VEuPathDB" id="FungiDB:JI435_040870"/>